<dbReference type="RefSeq" id="WP_054783757.1">
    <property type="nucleotide sequence ID" value="NZ_FPBD01000008.1"/>
</dbReference>
<dbReference type="PANTHER" id="PTHR39337">
    <property type="entry name" value="BLR5642 PROTEIN"/>
    <property type="match status" value="1"/>
</dbReference>
<dbReference type="PANTHER" id="PTHR39337:SF1">
    <property type="entry name" value="BLR5642 PROTEIN"/>
    <property type="match status" value="1"/>
</dbReference>
<accession>A0A1I7DE47</accession>
<keyword evidence="2" id="KW-1185">Reference proteome</keyword>
<evidence type="ECO:0000313" key="1">
    <source>
        <dbReference type="EMBL" id="SFU09940.1"/>
    </source>
</evidence>
<dbReference type="InterPro" id="IPR007438">
    <property type="entry name" value="DUF488"/>
</dbReference>
<sequence>MSNLTTIGFTKTTAENFFGRLQEASVKKVIDVRLNNTSQLAGFAKSNDLSFFLEAIGGIGYEHQPLLAPDQDMFKAFKKEKGDWTIFKDRFMGLLSERKVESKFKADMFDDACLLCSENLPHECHRSLVADYLNSRWGGALQVKHL</sequence>
<organism evidence="1 2">
    <name type="scientific">Pseudovibrio denitrificans</name>
    <dbReference type="NCBI Taxonomy" id="258256"/>
    <lineage>
        <taxon>Bacteria</taxon>
        <taxon>Pseudomonadati</taxon>
        <taxon>Pseudomonadota</taxon>
        <taxon>Alphaproteobacteria</taxon>
        <taxon>Hyphomicrobiales</taxon>
        <taxon>Stappiaceae</taxon>
        <taxon>Pseudovibrio</taxon>
    </lineage>
</organism>
<gene>
    <name evidence="1" type="ORF">SAMN05444141_108214</name>
</gene>
<proteinExistence type="predicted"/>
<evidence type="ECO:0000313" key="2">
    <source>
        <dbReference type="Proteomes" id="UP000183371"/>
    </source>
</evidence>
<name>A0A1I7DE47_9HYPH</name>
<dbReference type="Pfam" id="PF04343">
    <property type="entry name" value="DUF488"/>
    <property type="match status" value="1"/>
</dbReference>
<evidence type="ECO:0008006" key="3">
    <source>
        <dbReference type="Google" id="ProtNLM"/>
    </source>
</evidence>
<dbReference type="AlphaFoldDB" id="A0A1I7DE47"/>
<protein>
    <recommendedName>
        <fullName evidence="3">DUF488 domain-containing protein</fullName>
    </recommendedName>
</protein>
<dbReference type="EMBL" id="FPBD01000008">
    <property type="protein sequence ID" value="SFU09940.1"/>
    <property type="molecule type" value="Genomic_DNA"/>
</dbReference>
<dbReference type="Proteomes" id="UP000183371">
    <property type="component" value="Unassembled WGS sequence"/>
</dbReference>
<reference evidence="2" key="1">
    <citation type="submission" date="2016-10" db="EMBL/GenBank/DDBJ databases">
        <authorList>
            <person name="Varghese N."/>
            <person name="Submissions S."/>
        </authorList>
    </citation>
    <scope>NUCLEOTIDE SEQUENCE [LARGE SCALE GENOMIC DNA]</scope>
    <source>
        <strain evidence="2">DSM 17465</strain>
    </source>
</reference>